<reference evidence="4 5" key="1">
    <citation type="submission" date="2021-06" db="EMBL/GenBank/DDBJ databases">
        <title>Caerostris darwini draft genome.</title>
        <authorList>
            <person name="Kono N."/>
            <person name="Arakawa K."/>
        </authorList>
    </citation>
    <scope>NUCLEOTIDE SEQUENCE [LARGE SCALE GENOMIC DNA]</scope>
</reference>
<dbReference type="AlphaFoldDB" id="A0AAV4RHF0"/>
<comment type="caution">
    <text evidence="4">The sequence shown here is derived from an EMBL/GenBank/DDBJ whole genome shotgun (WGS) entry which is preliminary data.</text>
</comment>
<sequence length="355" mass="39928">MGYFKVSLLFLMTLALLGELVNCSEESQNSTETRRRAGRTDYPVYSPPDDYASKKKSPEYFAPDPVYKEEDASNFQPGKESKDQQDSKKASPQFTSPSSDGYYYKPKPRYYSPKDIMYKSGTNVNWNVWKGDGPEGPDVKQPPPIPEMKGAPPPDFEEYYFPADPWKEDAWTPEKMATMLMMMKEMQMKPRPSSILSFFKKDPSSILLAAAIPVSLILAAVLPTLMNMMMNGGLPTVTTTATGPKARRLVEQEYLSPIINALSTFGSRALDNPECMQRIFCQVTKNSKENSTESGPMQKIIYRVSRFVDDNYLKDLGIKNLVDSMADGDCEKIPCSNLNSKDSKDDSKKGKTIIY</sequence>
<protein>
    <submittedName>
        <fullName evidence="4">Uncharacterized protein</fullName>
    </submittedName>
</protein>
<feature type="compositionally biased region" description="Polar residues" evidence="1">
    <location>
        <begin position="90"/>
        <end position="99"/>
    </location>
</feature>
<evidence type="ECO:0000313" key="4">
    <source>
        <dbReference type="EMBL" id="GIY20737.1"/>
    </source>
</evidence>
<proteinExistence type="predicted"/>
<keyword evidence="2" id="KW-0812">Transmembrane</keyword>
<gene>
    <name evidence="4" type="primary">AVEN_138921_1</name>
    <name evidence="4" type="ORF">CDAR_99961</name>
</gene>
<organism evidence="4 5">
    <name type="scientific">Caerostris darwini</name>
    <dbReference type="NCBI Taxonomy" id="1538125"/>
    <lineage>
        <taxon>Eukaryota</taxon>
        <taxon>Metazoa</taxon>
        <taxon>Ecdysozoa</taxon>
        <taxon>Arthropoda</taxon>
        <taxon>Chelicerata</taxon>
        <taxon>Arachnida</taxon>
        <taxon>Araneae</taxon>
        <taxon>Araneomorphae</taxon>
        <taxon>Entelegynae</taxon>
        <taxon>Araneoidea</taxon>
        <taxon>Araneidae</taxon>
        <taxon>Caerostris</taxon>
    </lineage>
</organism>
<feature type="compositionally biased region" description="Basic and acidic residues" evidence="1">
    <location>
        <begin position="79"/>
        <end position="89"/>
    </location>
</feature>
<dbReference type="EMBL" id="BPLQ01006205">
    <property type="protein sequence ID" value="GIY20737.1"/>
    <property type="molecule type" value="Genomic_DNA"/>
</dbReference>
<feature type="signal peptide" evidence="3">
    <location>
        <begin position="1"/>
        <end position="23"/>
    </location>
</feature>
<feature type="region of interest" description="Disordered" evidence="1">
    <location>
        <begin position="24"/>
        <end position="101"/>
    </location>
</feature>
<evidence type="ECO:0000256" key="3">
    <source>
        <dbReference type="SAM" id="SignalP"/>
    </source>
</evidence>
<accession>A0AAV4RHF0</accession>
<feature type="chain" id="PRO_5043988584" evidence="3">
    <location>
        <begin position="24"/>
        <end position="355"/>
    </location>
</feature>
<keyword evidence="2" id="KW-0472">Membrane</keyword>
<keyword evidence="5" id="KW-1185">Reference proteome</keyword>
<evidence type="ECO:0000256" key="2">
    <source>
        <dbReference type="SAM" id="Phobius"/>
    </source>
</evidence>
<feature type="transmembrane region" description="Helical" evidence="2">
    <location>
        <begin position="206"/>
        <end position="225"/>
    </location>
</feature>
<keyword evidence="3" id="KW-0732">Signal</keyword>
<dbReference type="Proteomes" id="UP001054837">
    <property type="component" value="Unassembled WGS sequence"/>
</dbReference>
<evidence type="ECO:0000256" key="1">
    <source>
        <dbReference type="SAM" id="MobiDB-lite"/>
    </source>
</evidence>
<name>A0AAV4RHF0_9ARAC</name>
<evidence type="ECO:0000313" key="5">
    <source>
        <dbReference type="Proteomes" id="UP001054837"/>
    </source>
</evidence>
<keyword evidence="2" id="KW-1133">Transmembrane helix</keyword>